<evidence type="ECO:0000313" key="3">
    <source>
        <dbReference type="Proteomes" id="UP000663838"/>
    </source>
</evidence>
<reference evidence="2" key="1">
    <citation type="submission" date="2021-02" db="EMBL/GenBank/DDBJ databases">
        <authorList>
            <person name="Nowell W R."/>
        </authorList>
    </citation>
    <scope>NUCLEOTIDE SEQUENCE</scope>
</reference>
<evidence type="ECO:0000313" key="1">
    <source>
        <dbReference type="EMBL" id="CAF3779378.1"/>
    </source>
</evidence>
<accession>A0A821W2H2</accession>
<proteinExistence type="predicted"/>
<dbReference type="EMBL" id="CAJOBS010006960">
    <property type="protein sequence ID" value="CAF4917701.1"/>
    <property type="molecule type" value="Genomic_DNA"/>
</dbReference>
<organism evidence="2 3">
    <name type="scientific">Rotaria socialis</name>
    <dbReference type="NCBI Taxonomy" id="392032"/>
    <lineage>
        <taxon>Eukaryota</taxon>
        <taxon>Metazoa</taxon>
        <taxon>Spiralia</taxon>
        <taxon>Gnathifera</taxon>
        <taxon>Rotifera</taxon>
        <taxon>Eurotatoria</taxon>
        <taxon>Bdelloidea</taxon>
        <taxon>Philodinida</taxon>
        <taxon>Philodinidae</taxon>
        <taxon>Rotaria</taxon>
    </lineage>
</organism>
<dbReference type="Proteomes" id="UP000663838">
    <property type="component" value="Unassembled WGS sequence"/>
</dbReference>
<sequence length="155" mass="17270">MTTVPALGTIDSSPPMAPFSDITSITKPTENGELCKLPYKINPYAWDMYFCNKGFCPTATSSNSKCTPDRFGYVLLFDTVVCSVPLKAGTGGIIGIDDQCIVYYYYIPKRIDLQMSIKLRKVEVDSTTEIIDYVTNSSFNGWTQRKINFQAKKSG</sequence>
<comment type="caution">
    <text evidence="2">The sequence shown here is derived from an EMBL/GenBank/DDBJ whole genome shotgun (WGS) entry which is preliminary data.</text>
</comment>
<protein>
    <submittedName>
        <fullName evidence="2">Uncharacterized protein</fullName>
    </submittedName>
</protein>
<gene>
    <name evidence="1" type="ORF">KIK155_LOCUS31275</name>
    <name evidence="2" type="ORF">TOA249_LOCUS31868</name>
</gene>
<dbReference type="AlphaFoldDB" id="A0A821W2H2"/>
<evidence type="ECO:0000313" key="2">
    <source>
        <dbReference type="EMBL" id="CAF4917701.1"/>
    </source>
</evidence>
<name>A0A821W2H2_9BILA</name>
<dbReference type="EMBL" id="CAJNYV010005768">
    <property type="protein sequence ID" value="CAF3779378.1"/>
    <property type="molecule type" value="Genomic_DNA"/>
</dbReference>
<dbReference type="Proteomes" id="UP000663865">
    <property type="component" value="Unassembled WGS sequence"/>
</dbReference>